<dbReference type="EMBL" id="JABANO010029811">
    <property type="protein sequence ID" value="KAF4712920.1"/>
    <property type="molecule type" value="Genomic_DNA"/>
</dbReference>
<accession>A0A7J6P1S5</accession>
<proteinExistence type="predicted"/>
<comment type="caution">
    <text evidence="1">The sequence shown here is derived from an EMBL/GenBank/DDBJ whole genome shotgun (WGS) entry which is preliminary data.</text>
</comment>
<evidence type="ECO:0000313" key="2">
    <source>
        <dbReference type="EMBL" id="KAF4712920.1"/>
    </source>
</evidence>
<keyword evidence="4" id="KW-1185">Reference proteome</keyword>
<sequence>MARVDRARISIEDLEGKADVGDKTWEMVSVALGAAKDCIPLIPNFAFVNAGAVTTAVNFLDNAVQKGKVMLLYDLCREHCGLQMASHTTMNAGVRPPAHWVNST</sequence>
<name>A0A7J6P1S5_PEROL</name>
<dbReference type="Proteomes" id="UP000553632">
    <property type="component" value="Unassembled WGS sequence"/>
</dbReference>
<gene>
    <name evidence="1" type="ORF">FOZ60_000720</name>
    <name evidence="2" type="ORF">FOZ63_000736</name>
</gene>
<evidence type="ECO:0000313" key="4">
    <source>
        <dbReference type="Proteomes" id="UP000553632"/>
    </source>
</evidence>
<dbReference type="Proteomes" id="UP000541610">
    <property type="component" value="Unassembled WGS sequence"/>
</dbReference>
<reference evidence="3 4" key="1">
    <citation type="submission" date="2020-04" db="EMBL/GenBank/DDBJ databases">
        <title>Perkinsus olseni comparative genomics.</title>
        <authorList>
            <person name="Bogema D.R."/>
        </authorList>
    </citation>
    <scope>NUCLEOTIDE SEQUENCE [LARGE SCALE GENOMIC DNA]</scope>
    <source>
        <strain evidence="1">00978-12</strain>
        <strain evidence="2 4">ATCC PRA-207</strain>
    </source>
</reference>
<organism evidence="1 3">
    <name type="scientific">Perkinsus olseni</name>
    <name type="common">Perkinsus atlanticus</name>
    <dbReference type="NCBI Taxonomy" id="32597"/>
    <lineage>
        <taxon>Eukaryota</taxon>
        <taxon>Sar</taxon>
        <taxon>Alveolata</taxon>
        <taxon>Perkinsozoa</taxon>
        <taxon>Perkinsea</taxon>
        <taxon>Perkinsida</taxon>
        <taxon>Perkinsidae</taxon>
        <taxon>Perkinsus</taxon>
    </lineage>
</organism>
<evidence type="ECO:0000313" key="1">
    <source>
        <dbReference type="EMBL" id="KAF4690055.1"/>
    </source>
</evidence>
<dbReference type="AlphaFoldDB" id="A0A7J6P1S5"/>
<protein>
    <submittedName>
        <fullName evidence="1">Uncharacterized protein</fullName>
    </submittedName>
</protein>
<dbReference type="EMBL" id="JABANP010000108">
    <property type="protein sequence ID" value="KAF4690055.1"/>
    <property type="molecule type" value="Genomic_DNA"/>
</dbReference>
<evidence type="ECO:0000313" key="3">
    <source>
        <dbReference type="Proteomes" id="UP000541610"/>
    </source>
</evidence>